<dbReference type="PROSITE" id="PS50106">
    <property type="entry name" value="PDZ"/>
    <property type="match status" value="1"/>
</dbReference>
<dbReference type="PRINTS" id="PR00834">
    <property type="entry name" value="PROTEASES2C"/>
</dbReference>
<keyword evidence="4 8" id="KW-0378">Hydrolase</keyword>
<feature type="signal peptide" evidence="6">
    <location>
        <begin position="1"/>
        <end position="17"/>
    </location>
</feature>
<dbReference type="PANTHER" id="PTHR43343">
    <property type="entry name" value="PEPTIDASE S12"/>
    <property type="match status" value="1"/>
</dbReference>
<protein>
    <submittedName>
        <fullName evidence="8">Periplasmic serine endoprotease DegP</fullName>
        <ecNumber evidence="8">3.4.21.107</ecNumber>
    </submittedName>
</protein>
<dbReference type="InterPro" id="IPR009003">
    <property type="entry name" value="Peptidase_S1_PA"/>
</dbReference>
<evidence type="ECO:0000256" key="4">
    <source>
        <dbReference type="ARBA" id="ARBA00022801"/>
    </source>
</evidence>
<dbReference type="GO" id="GO:0016787">
    <property type="term" value="F:hydrolase activity"/>
    <property type="evidence" value="ECO:0007669"/>
    <property type="project" value="UniProtKB-KW"/>
</dbReference>
<evidence type="ECO:0000256" key="1">
    <source>
        <dbReference type="ARBA" id="ARBA00022670"/>
    </source>
</evidence>
<dbReference type="InterPro" id="IPR001940">
    <property type="entry name" value="Peptidase_S1C"/>
</dbReference>
<dbReference type="Gene3D" id="2.30.42.10">
    <property type="match status" value="1"/>
</dbReference>
<accession>A0ABM8Q1C9</accession>
<evidence type="ECO:0000256" key="2">
    <source>
        <dbReference type="ARBA" id="ARBA00022729"/>
    </source>
</evidence>
<evidence type="ECO:0000259" key="7">
    <source>
        <dbReference type="PROSITE" id="PS50106"/>
    </source>
</evidence>
<dbReference type="Pfam" id="PF13180">
    <property type="entry name" value="PDZ_2"/>
    <property type="match status" value="1"/>
</dbReference>
<keyword evidence="1" id="KW-0645">Protease</keyword>
<dbReference type="InterPro" id="IPR051201">
    <property type="entry name" value="Chloro_Bact_Ser_Proteases"/>
</dbReference>
<proteinExistence type="predicted"/>
<feature type="domain" description="PDZ" evidence="7">
    <location>
        <begin position="268"/>
        <end position="332"/>
    </location>
</feature>
<dbReference type="SUPFAM" id="SSF50494">
    <property type="entry name" value="Trypsin-like serine proteases"/>
    <property type="match status" value="1"/>
</dbReference>
<keyword evidence="5" id="KW-0720">Serine protease</keyword>
<dbReference type="InterPro" id="IPR036034">
    <property type="entry name" value="PDZ_sf"/>
</dbReference>
<dbReference type="Gene3D" id="2.30.42.60">
    <property type="match status" value="1"/>
</dbReference>
<dbReference type="PANTHER" id="PTHR43343:SF3">
    <property type="entry name" value="PROTEASE DO-LIKE 8, CHLOROPLASTIC"/>
    <property type="match status" value="1"/>
</dbReference>
<dbReference type="InterPro" id="IPR011782">
    <property type="entry name" value="Pept_S1C_Do"/>
</dbReference>
<keyword evidence="2 6" id="KW-0732">Signal</keyword>
<organism evidence="8 9">
    <name type="scientific">Campylobacter suis</name>
    <dbReference type="NCBI Taxonomy" id="2790657"/>
    <lineage>
        <taxon>Bacteria</taxon>
        <taxon>Pseudomonadati</taxon>
        <taxon>Campylobacterota</taxon>
        <taxon>Epsilonproteobacteria</taxon>
        <taxon>Campylobacterales</taxon>
        <taxon>Campylobacteraceae</taxon>
        <taxon>Campylobacter</taxon>
    </lineage>
</organism>
<dbReference type="NCBIfam" id="TIGR02037">
    <property type="entry name" value="degP_htrA_DO"/>
    <property type="match status" value="1"/>
</dbReference>
<dbReference type="EMBL" id="CAJHOE010000001">
    <property type="protein sequence ID" value="CAD7286611.1"/>
    <property type="molecule type" value="Genomic_DNA"/>
</dbReference>
<dbReference type="InterPro" id="IPR001478">
    <property type="entry name" value="PDZ"/>
</dbReference>
<keyword evidence="3" id="KW-0677">Repeat</keyword>
<comment type="caution">
    <text evidence="8">The sequence shown here is derived from an EMBL/GenBank/DDBJ whole genome shotgun (WGS) entry which is preliminary data.</text>
</comment>
<dbReference type="Proteomes" id="UP000789359">
    <property type="component" value="Unassembled WGS sequence"/>
</dbReference>
<evidence type="ECO:0000313" key="8">
    <source>
        <dbReference type="EMBL" id="CAD7286611.1"/>
    </source>
</evidence>
<dbReference type="RefSeq" id="WP_230056230.1">
    <property type="nucleotide sequence ID" value="NZ_CAJHOE010000001.1"/>
</dbReference>
<name>A0ABM8Q1C9_9BACT</name>
<dbReference type="Gene3D" id="2.40.10.120">
    <property type="match status" value="1"/>
</dbReference>
<feature type="chain" id="PRO_5046178324" evidence="6">
    <location>
        <begin position="18"/>
        <end position="471"/>
    </location>
</feature>
<dbReference type="Pfam" id="PF13365">
    <property type="entry name" value="Trypsin_2"/>
    <property type="match status" value="1"/>
</dbReference>
<evidence type="ECO:0000313" key="9">
    <source>
        <dbReference type="Proteomes" id="UP000789359"/>
    </source>
</evidence>
<evidence type="ECO:0000256" key="5">
    <source>
        <dbReference type="ARBA" id="ARBA00022825"/>
    </source>
</evidence>
<dbReference type="SUPFAM" id="SSF50156">
    <property type="entry name" value="PDZ domain-like"/>
    <property type="match status" value="2"/>
</dbReference>
<keyword evidence="9" id="KW-1185">Reference proteome</keyword>
<gene>
    <name evidence="8" type="primary">degP</name>
    <name evidence="8" type="ORF">LMG8286_00444</name>
</gene>
<dbReference type="SMART" id="SM00228">
    <property type="entry name" value="PDZ"/>
    <property type="match status" value="2"/>
</dbReference>
<dbReference type="EC" id="3.4.21.107" evidence="8"/>
<evidence type="ECO:0000256" key="6">
    <source>
        <dbReference type="SAM" id="SignalP"/>
    </source>
</evidence>
<evidence type="ECO:0000256" key="3">
    <source>
        <dbReference type="ARBA" id="ARBA00022737"/>
    </source>
</evidence>
<reference evidence="8 9" key="1">
    <citation type="submission" date="2020-11" db="EMBL/GenBank/DDBJ databases">
        <authorList>
            <person name="Peeters C."/>
        </authorList>
    </citation>
    <scope>NUCLEOTIDE SEQUENCE [LARGE SCALE GENOMIC DNA]</scope>
    <source>
        <strain evidence="8 9">LMG 8286</strain>
    </source>
</reference>
<sequence>MKKIIYSSIFLSTMLVAASVNIEEANSNISRVSPLQNGGDNAILSYHNSIADAKKTVVNISTTKTSKVRSHGFDEFLNDPMFREFFGFNFGIPQERQKSSSLGSGVIISSDGYIITNNHVVEDSDEIAVVLSGSDKEHKAKVVGLDPKTDLAVIKIEAKGLNAIKFADSSKVLEGDVVFAIGNPFGVGSSITRGIISGLNKNNIGLNQYENFIQTDASINPGNSGGALVDSRGALVGINTAILSRGGDSSGIGFAIPSSMVKDIAQRLINDGKIERGYLGVMIANLTNDQKELYENKEGALVSSVEKGFAADEAGIKRGDLIVKIDDKNIKDANDLKNYIGSLSPNREVEVTFERNGKINKNKLKLSSMDIGAKVAKADESVVDGLGISNLTDDIKYKYKIPKETNGVLVTEVKSGSKAEEYGFERGDIIMQVADELIIDIDTFTKAIKKHKGKKLVWVNRRGVAQGLVIR</sequence>